<evidence type="ECO:0000256" key="3">
    <source>
        <dbReference type="SAM" id="MobiDB-lite"/>
    </source>
</evidence>
<dbReference type="PANTHER" id="PTHR47447">
    <property type="entry name" value="OS03G0856100 PROTEIN"/>
    <property type="match status" value="1"/>
</dbReference>
<accession>A0ABN9THP7</accession>
<name>A0ABN9THP7_9DINO</name>
<evidence type="ECO:0008006" key="6">
    <source>
        <dbReference type="Google" id="ProtNLM"/>
    </source>
</evidence>
<dbReference type="Pfam" id="PF01535">
    <property type="entry name" value="PPR"/>
    <property type="match status" value="2"/>
</dbReference>
<evidence type="ECO:0000256" key="1">
    <source>
        <dbReference type="ARBA" id="ARBA00022737"/>
    </source>
</evidence>
<keyword evidence="1" id="KW-0677">Repeat</keyword>
<comment type="caution">
    <text evidence="4">The sequence shown here is derived from an EMBL/GenBank/DDBJ whole genome shotgun (WGS) entry which is preliminary data.</text>
</comment>
<proteinExistence type="predicted"/>
<gene>
    <name evidence="4" type="ORF">PCOR1329_LOCUS39210</name>
</gene>
<protein>
    <recommendedName>
        <fullName evidence="6">Pentatricopeptide repeat-containing protein</fullName>
    </recommendedName>
</protein>
<feature type="region of interest" description="Disordered" evidence="3">
    <location>
        <begin position="33"/>
        <end position="63"/>
    </location>
</feature>
<sequence>MWRRRAVAEGSVTAQRDWRGDVGARRHALGRFDQRVRERRSVAPGSGAAQRDAGGSAGADDGRQLTVRENIKQDGFALHGVNPRTTLVCYSSGISACQKGEQWQRAVALLSEMLEAQIEPNVIYNAVISACEKGRQWQRAQSLIREMWEASVEPNTVQLQCWDQRLREGRAVAARRVAAQRDVGGEVGAQRH</sequence>
<evidence type="ECO:0000313" key="4">
    <source>
        <dbReference type="EMBL" id="CAK0845406.1"/>
    </source>
</evidence>
<dbReference type="InterPro" id="IPR002885">
    <property type="entry name" value="PPR_rpt"/>
</dbReference>
<dbReference type="Gene3D" id="1.25.40.10">
    <property type="entry name" value="Tetratricopeptide repeat domain"/>
    <property type="match status" value="1"/>
</dbReference>
<feature type="repeat" description="PPR" evidence="2">
    <location>
        <begin position="120"/>
        <end position="154"/>
    </location>
</feature>
<dbReference type="PROSITE" id="PS51375">
    <property type="entry name" value="PPR"/>
    <property type="match status" value="1"/>
</dbReference>
<dbReference type="EMBL" id="CAUYUJ010014734">
    <property type="protein sequence ID" value="CAK0845406.1"/>
    <property type="molecule type" value="Genomic_DNA"/>
</dbReference>
<dbReference type="Proteomes" id="UP001189429">
    <property type="component" value="Unassembled WGS sequence"/>
</dbReference>
<feature type="compositionally biased region" description="Low complexity" evidence="3">
    <location>
        <begin position="45"/>
        <end position="54"/>
    </location>
</feature>
<dbReference type="PANTHER" id="PTHR47447:SF17">
    <property type="entry name" value="OS12G0638900 PROTEIN"/>
    <property type="match status" value="1"/>
</dbReference>
<dbReference type="InterPro" id="IPR011990">
    <property type="entry name" value="TPR-like_helical_dom_sf"/>
</dbReference>
<keyword evidence="5" id="KW-1185">Reference proteome</keyword>
<reference evidence="4" key="1">
    <citation type="submission" date="2023-10" db="EMBL/GenBank/DDBJ databases">
        <authorList>
            <person name="Chen Y."/>
            <person name="Shah S."/>
            <person name="Dougan E. K."/>
            <person name="Thang M."/>
            <person name="Chan C."/>
        </authorList>
    </citation>
    <scope>NUCLEOTIDE SEQUENCE [LARGE SCALE GENOMIC DNA]</scope>
</reference>
<dbReference type="NCBIfam" id="TIGR00756">
    <property type="entry name" value="PPR"/>
    <property type="match status" value="1"/>
</dbReference>
<evidence type="ECO:0000313" key="5">
    <source>
        <dbReference type="Proteomes" id="UP001189429"/>
    </source>
</evidence>
<evidence type="ECO:0000256" key="2">
    <source>
        <dbReference type="PROSITE-ProRule" id="PRU00708"/>
    </source>
</evidence>
<organism evidence="4 5">
    <name type="scientific">Prorocentrum cordatum</name>
    <dbReference type="NCBI Taxonomy" id="2364126"/>
    <lineage>
        <taxon>Eukaryota</taxon>
        <taxon>Sar</taxon>
        <taxon>Alveolata</taxon>
        <taxon>Dinophyceae</taxon>
        <taxon>Prorocentrales</taxon>
        <taxon>Prorocentraceae</taxon>
        <taxon>Prorocentrum</taxon>
    </lineage>
</organism>